<dbReference type="PRINTS" id="PR01042">
    <property type="entry name" value="TRNASYNTHASP"/>
</dbReference>
<evidence type="ECO:0000256" key="7">
    <source>
        <dbReference type="HAMAP-Rule" id="MF_00044"/>
    </source>
</evidence>
<dbReference type="GO" id="GO:0005524">
    <property type="term" value="F:ATP binding"/>
    <property type="evidence" value="ECO:0007669"/>
    <property type="project" value="UniProtKB-UniRule"/>
</dbReference>
<dbReference type="InterPro" id="IPR012340">
    <property type="entry name" value="NA-bd_OB-fold"/>
</dbReference>
<keyword evidence="4 7" id="KW-0067">ATP-binding</keyword>
<keyword evidence="5 7" id="KW-0648">Protein biosynthesis</keyword>
<reference evidence="9 10" key="1">
    <citation type="submission" date="2017-09" db="EMBL/GenBank/DDBJ databases">
        <title>Depth-based differentiation of microbial function through sediment-hosted aquifers and enrichment of novel symbionts in the deep terrestrial subsurface.</title>
        <authorList>
            <person name="Probst A.J."/>
            <person name="Ladd B."/>
            <person name="Jarett J.K."/>
            <person name="Geller-Mcgrath D.E."/>
            <person name="Sieber C.M."/>
            <person name="Emerson J.B."/>
            <person name="Anantharaman K."/>
            <person name="Thomas B.C."/>
            <person name="Malmstrom R."/>
            <person name="Stieglmeier M."/>
            <person name="Klingl A."/>
            <person name="Woyke T."/>
            <person name="Ryan C.M."/>
            <person name="Banfield J.F."/>
        </authorList>
    </citation>
    <scope>NUCLEOTIDE SEQUENCE [LARGE SCALE GENOMIC DNA]</scope>
    <source>
        <strain evidence="9">CG_4_10_14_0_8_um_filter_42_10</strain>
    </source>
</reference>
<dbReference type="SUPFAM" id="SSF55681">
    <property type="entry name" value="Class II aaRS and biotin synthetases"/>
    <property type="match status" value="1"/>
</dbReference>
<evidence type="ECO:0000313" key="10">
    <source>
        <dbReference type="Proteomes" id="UP000230779"/>
    </source>
</evidence>
<comment type="caution">
    <text evidence="9">The sequence shown here is derived from an EMBL/GenBank/DDBJ whole genome shotgun (WGS) entry which is preliminary data.</text>
</comment>
<evidence type="ECO:0000256" key="6">
    <source>
        <dbReference type="ARBA" id="ARBA00023146"/>
    </source>
</evidence>
<evidence type="ECO:0000256" key="3">
    <source>
        <dbReference type="ARBA" id="ARBA00022741"/>
    </source>
</evidence>
<dbReference type="Gene3D" id="3.30.930.10">
    <property type="entry name" value="Bira Bifunctional Protein, Domain 2"/>
    <property type="match status" value="2"/>
</dbReference>
<name>A0A2M7RGW6_9BACT</name>
<feature type="binding site" evidence="7">
    <location>
        <position position="218"/>
    </location>
    <ligand>
        <name>L-aspartate</name>
        <dbReference type="ChEBI" id="CHEBI:29991"/>
    </ligand>
</feature>
<dbReference type="InterPro" id="IPR045864">
    <property type="entry name" value="aa-tRNA-synth_II/BPL/LPL"/>
</dbReference>
<feature type="binding site" evidence="7">
    <location>
        <position position="325"/>
    </location>
    <ligand>
        <name>L-aspartate</name>
        <dbReference type="ChEBI" id="CHEBI:29991"/>
    </ligand>
</feature>
<dbReference type="PROSITE" id="PS50862">
    <property type="entry name" value="AA_TRNA_LIGASE_II"/>
    <property type="match status" value="1"/>
</dbReference>
<comment type="subcellular location">
    <subcellularLocation>
        <location evidence="7">Cytoplasm</location>
    </subcellularLocation>
</comment>
<dbReference type="GO" id="GO:0004815">
    <property type="term" value="F:aspartate-tRNA ligase activity"/>
    <property type="evidence" value="ECO:0007669"/>
    <property type="project" value="UniProtKB-UniRule"/>
</dbReference>
<dbReference type="InterPro" id="IPR047089">
    <property type="entry name" value="Asp-tRNA-ligase_1_N"/>
</dbReference>
<dbReference type="InterPro" id="IPR004365">
    <property type="entry name" value="NA-bd_OB_tRNA"/>
</dbReference>
<comment type="subunit">
    <text evidence="7">Homodimer.</text>
</comment>
<dbReference type="Gene3D" id="2.40.50.140">
    <property type="entry name" value="Nucleic acid-binding proteins"/>
    <property type="match status" value="1"/>
</dbReference>
<keyword evidence="3 7" id="KW-0547">Nucleotide-binding</keyword>
<comment type="function">
    <text evidence="7">Catalyzes the attachment of L-aspartate to tRNA(Asp) in a two-step reaction: L-aspartate is first activated by ATP to form Asp-AMP and then transferred to the acceptor end of tRNA(Asp).</text>
</comment>
<dbReference type="HAMAP" id="MF_00044">
    <property type="entry name" value="Asp_tRNA_synth_type1"/>
    <property type="match status" value="1"/>
</dbReference>
<comment type="caution">
    <text evidence="7">Lacks conserved residue(s) required for the propagation of feature annotation.</text>
</comment>
<evidence type="ECO:0000313" key="9">
    <source>
        <dbReference type="EMBL" id="PIY95998.1"/>
    </source>
</evidence>
<dbReference type="InterPro" id="IPR006195">
    <property type="entry name" value="aa-tRNA-synth_II"/>
</dbReference>
<evidence type="ECO:0000256" key="5">
    <source>
        <dbReference type="ARBA" id="ARBA00022917"/>
    </source>
</evidence>
<keyword evidence="6 7" id="KW-0030">Aminoacyl-tRNA synthetase</keyword>
<feature type="binding site" evidence="7">
    <location>
        <begin position="218"/>
        <end position="220"/>
    </location>
    <ligand>
        <name>ATP</name>
        <dbReference type="ChEBI" id="CHEBI:30616"/>
    </ligand>
</feature>
<dbReference type="CDD" id="cd04317">
    <property type="entry name" value="EcAspRS_like_N"/>
    <property type="match status" value="1"/>
</dbReference>
<evidence type="ECO:0000256" key="4">
    <source>
        <dbReference type="ARBA" id="ARBA00022840"/>
    </source>
</evidence>
<dbReference type="Pfam" id="PF01336">
    <property type="entry name" value="tRNA_anti-codon"/>
    <property type="match status" value="1"/>
</dbReference>
<dbReference type="Proteomes" id="UP000230779">
    <property type="component" value="Unassembled WGS sequence"/>
</dbReference>
<dbReference type="InterPro" id="IPR004115">
    <property type="entry name" value="GAD-like_sf"/>
</dbReference>
<feature type="domain" description="Aminoacyl-transfer RNA synthetases class-II family profile" evidence="8">
    <location>
        <begin position="141"/>
        <end position="432"/>
    </location>
</feature>
<dbReference type="EMBL" id="PFMD01000062">
    <property type="protein sequence ID" value="PIY95998.1"/>
    <property type="molecule type" value="Genomic_DNA"/>
</dbReference>
<dbReference type="InterPro" id="IPR004364">
    <property type="entry name" value="Aa-tRNA-synt_II"/>
</dbReference>
<dbReference type="PANTHER" id="PTHR22594:SF5">
    <property type="entry name" value="ASPARTATE--TRNA LIGASE, MITOCHONDRIAL"/>
    <property type="match status" value="1"/>
</dbReference>
<gene>
    <name evidence="7 9" type="primary">aspS</name>
    <name evidence="9" type="ORF">COY66_05355</name>
</gene>
<dbReference type="AlphaFoldDB" id="A0A2M7RGW6"/>
<comment type="similarity">
    <text evidence="1 7">Belongs to the class-II aminoacyl-tRNA synthetase family. Type 1 subfamily.</text>
</comment>
<keyword evidence="2 7" id="KW-0436">Ligase</keyword>
<feature type="binding site" evidence="7">
    <location>
        <position position="172"/>
    </location>
    <ligand>
        <name>L-aspartate</name>
        <dbReference type="ChEBI" id="CHEBI:29991"/>
    </ligand>
</feature>
<dbReference type="GO" id="GO:0003676">
    <property type="term" value="F:nucleic acid binding"/>
    <property type="evidence" value="ECO:0007669"/>
    <property type="project" value="InterPro"/>
</dbReference>
<organism evidence="9 10">
    <name type="scientific">Candidatus Kerfeldbacteria bacterium CG_4_10_14_0_8_um_filter_42_10</name>
    <dbReference type="NCBI Taxonomy" id="2014248"/>
    <lineage>
        <taxon>Bacteria</taxon>
        <taxon>Candidatus Kerfeldiibacteriota</taxon>
    </lineage>
</organism>
<evidence type="ECO:0000259" key="8">
    <source>
        <dbReference type="PROSITE" id="PS50862"/>
    </source>
</evidence>
<feature type="binding site" evidence="7">
    <location>
        <position position="359"/>
    </location>
    <ligand>
        <name>ATP</name>
        <dbReference type="ChEBI" id="CHEBI:30616"/>
    </ligand>
</feature>
<dbReference type="Pfam" id="PF00152">
    <property type="entry name" value="tRNA-synt_2"/>
    <property type="match status" value="1"/>
</dbReference>
<sequence length="464" mass="53564">MKRILVRETVNHIGKKVLLKGWIHVARRMGKMIFVDLRDISGIVQVVFLSDNQELLKLAKTLRPEFVVEIIGQVNQRPEKLINSKMPTGTVEIQAQELKVLAESKTPPFEIAEEKEAGEALRYKYRYLDLRRESNRKMIIMRSKFIKFIRDFLHKEGFIEVETPILGKSTPEGARDYLVPSRVYPGKFYALPQSPQQYKQLLMVAGLEKYFQIAPCFRDEDSRSDRAPDQFYQLDLELSFITQEEILNLTERLFTDVVKTLFPEKKITYSPWPRLTYQEAMDKYKTDKPDLRKNKNDQNELAFCFIIDWPLFEPELEDGHLAPAHHMFTAPKDSDVPLLEYEPKKARSWQHDLALNGYEVGGGSIRITDPKIQEKVFELVGISKDDIQSKFGHLLEAFQYGVPPHGGIAPGIDRMLMILLNAANVREVTAFPKTGDNRDLLMNSPSEVSEQQLKDLHLKLSSKK</sequence>
<comment type="catalytic activity">
    <reaction evidence="7">
        <text>tRNA(Asp) + L-aspartate + ATP = L-aspartyl-tRNA(Asp) + AMP + diphosphate</text>
        <dbReference type="Rhea" id="RHEA:19649"/>
        <dbReference type="Rhea" id="RHEA-COMP:9660"/>
        <dbReference type="Rhea" id="RHEA-COMP:9678"/>
        <dbReference type="ChEBI" id="CHEBI:29991"/>
        <dbReference type="ChEBI" id="CHEBI:30616"/>
        <dbReference type="ChEBI" id="CHEBI:33019"/>
        <dbReference type="ChEBI" id="CHEBI:78442"/>
        <dbReference type="ChEBI" id="CHEBI:78516"/>
        <dbReference type="ChEBI" id="CHEBI:456215"/>
        <dbReference type="EC" id="6.1.1.12"/>
    </reaction>
</comment>
<dbReference type="NCBIfam" id="TIGR00459">
    <property type="entry name" value="aspS_bact"/>
    <property type="match status" value="1"/>
</dbReference>
<accession>A0A2M7RGW6</accession>
<dbReference type="PANTHER" id="PTHR22594">
    <property type="entry name" value="ASPARTYL/LYSYL-TRNA SYNTHETASE"/>
    <property type="match status" value="1"/>
</dbReference>
<evidence type="ECO:0000256" key="1">
    <source>
        <dbReference type="ARBA" id="ARBA00006303"/>
    </source>
</evidence>
<feature type="binding site" evidence="7">
    <location>
        <position position="366"/>
    </location>
    <ligand>
        <name>L-aspartate</name>
        <dbReference type="ChEBI" id="CHEBI:29991"/>
    </ligand>
</feature>
<feature type="binding site" evidence="7">
    <location>
        <begin position="411"/>
        <end position="414"/>
    </location>
    <ligand>
        <name>ATP</name>
        <dbReference type="ChEBI" id="CHEBI:30616"/>
    </ligand>
</feature>
<feature type="region of interest" description="Aspartate" evidence="7">
    <location>
        <begin position="196"/>
        <end position="199"/>
    </location>
</feature>
<dbReference type="CDD" id="cd00777">
    <property type="entry name" value="AspRS_core"/>
    <property type="match status" value="1"/>
</dbReference>
<protein>
    <recommendedName>
        <fullName evidence="7">Aspartate--tRNA ligase</fullName>
        <ecNumber evidence="7">6.1.1.12</ecNumber>
    </recommendedName>
    <alternativeName>
        <fullName evidence="7">Aspartyl-tRNA synthetase</fullName>
        <shortName evidence="7">AspRS</shortName>
    </alternativeName>
</protein>
<evidence type="ECO:0000256" key="2">
    <source>
        <dbReference type="ARBA" id="ARBA00022598"/>
    </source>
</evidence>
<dbReference type="InterPro" id="IPR004524">
    <property type="entry name" value="Asp-tRNA-ligase_1"/>
</dbReference>
<dbReference type="EC" id="6.1.1.12" evidence="7"/>
<proteinExistence type="inferred from homology"/>
<dbReference type="InterPro" id="IPR047090">
    <property type="entry name" value="AspRS_core"/>
</dbReference>
<dbReference type="GO" id="GO:0006422">
    <property type="term" value="P:aspartyl-tRNA aminoacylation"/>
    <property type="evidence" value="ECO:0007669"/>
    <property type="project" value="UniProtKB-UniRule"/>
</dbReference>
<dbReference type="InterPro" id="IPR002312">
    <property type="entry name" value="Asp/Asn-tRNA-synth_IIb"/>
</dbReference>
<dbReference type="Gene3D" id="3.30.1360.30">
    <property type="entry name" value="GAD-like domain"/>
    <property type="match status" value="1"/>
</dbReference>
<dbReference type="SUPFAM" id="SSF50249">
    <property type="entry name" value="Nucleic acid-binding proteins"/>
    <property type="match status" value="1"/>
</dbReference>
<dbReference type="GO" id="GO:0005737">
    <property type="term" value="C:cytoplasm"/>
    <property type="evidence" value="ECO:0007669"/>
    <property type="project" value="UniProtKB-SubCell"/>
</dbReference>
<keyword evidence="7" id="KW-0963">Cytoplasm</keyword>